<dbReference type="PANTHER" id="PTHR43585">
    <property type="entry name" value="FUMIPYRROLE BIOSYNTHESIS PROTEIN C"/>
    <property type="match status" value="1"/>
</dbReference>
<evidence type="ECO:0000256" key="4">
    <source>
        <dbReference type="PROSITE-ProRule" id="PRU00409"/>
    </source>
</evidence>
<feature type="domain" description="ATP-grasp" evidence="5">
    <location>
        <begin position="123"/>
        <end position="317"/>
    </location>
</feature>
<sequence length="418" mass="44897">MTMLFFVEAAMTGAGLTMLQAVTQAGERTAFVTSKRDRYSLTAGAEVLGWLDANGRLIEVDSTDAYERPASLSALLSGHDQEVGVIAAGDHYLPYAAHLAKDLGADFLTVEAVEILRDKREARKLYDQLGVGNVRWSDAPDPQSVACFASNIGGPVVIKNVRGTGSQDVVIARDESAAVRAWSSLNTINRYLRGDLMVEEYIAGPLVSCEVVVSDSQVRLLGFTDRHLSAPPVASEIGYTFPADIGNFHENIMFAAVEEISNALRISQGVLHSEFVLTSAEAHLIEVNARMPGALLSHMLRDCLDGDYYALVANAALGRPTRDLAHNGKFSSGYITYAPFKARTLAASDVEAARRYPWVVDVFGGVGPTEFVGPPEDYRGAIGHVRTVAPTASLSFAAAYGAAQCLIPPLASIRFDKV</sequence>
<protein>
    <submittedName>
        <fullName evidence="6">ATP-grasp domain-containing protein</fullName>
    </submittedName>
</protein>
<dbReference type="GO" id="GO:0046872">
    <property type="term" value="F:metal ion binding"/>
    <property type="evidence" value="ECO:0007669"/>
    <property type="project" value="InterPro"/>
</dbReference>
<dbReference type="Pfam" id="PF13535">
    <property type="entry name" value="ATP-grasp_4"/>
    <property type="match status" value="1"/>
</dbReference>
<evidence type="ECO:0000313" key="6">
    <source>
        <dbReference type="EMBL" id="PPI16325.1"/>
    </source>
</evidence>
<dbReference type="InterPro" id="IPR052032">
    <property type="entry name" value="ATP-dep_AA_Ligase"/>
</dbReference>
<gene>
    <name evidence="6" type="ORF">C5C51_02670</name>
</gene>
<evidence type="ECO:0000256" key="1">
    <source>
        <dbReference type="ARBA" id="ARBA00022598"/>
    </source>
</evidence>
<dbReference type="PANTHER" id="PTHR43585:SF2">
    <property type="entry name" value="ATP-GRASP ENZYME FSQD"/>
    <property type="match status" value="1"/>
</dbReference>
<dbReference type="Proteomes" id="UP000237966">
    <property type="component" value="Unassembled WGS sequence"/>
</dbReference>
<dbReference type="Gene3D" id="3.30.470.20">
    <property type="entry name" value="ATP-grasp fold, B domain"/>
    <property type="match status" value="1"/>
</dbReference>
<organism evidence="6 7">
    <name type="scientific">Rathayibacter toxicus</name>
    <dbReference type="NCBI Taxonomy" id="145458"/>
    <lineage>
        <taxon>Bacteria</taxon>
        <taxon>Bacillati</taxon>
        <taxon>Actinomycetota</taxon>
        <taxon>Actinomycetes</taxon>
        <taxon>Micrococcales</taxon>
        <taxon>Microbacteriaceae</taxon>
        <taxon>Rathayibacter</taxon>
    </lineage>
</organism>
<dbReference type="PROSITE" id="PS50975">
    <property type="entry name" value="ATP_GRASP"/>
    <property type="match status" value="1"/>
</dbReference>
<keyword evidence="3 4" id="KW-0067">ATP-binding</keyword>
<evidence type="ECO:0000313" key="7">
    <source>
        <dbReference type="Proteomes" id="UP000237966"/>
    </source>
</evidence>
<evidence type="ECO:0000256" key="3">
    <source>
        <dbReference type="ARBA" id="ARBA00022840"/>
    </source>
</evidence>
<dbReference type="InterPro" id="IPR011761">
    <property type="entry name" value="ATP-grasp"/>
</dbReference>
<dbReference type="SMART" id="SM01209">
    <property type="entry name" value="GARS_A"/>
    <property type="match status" value="1"/>
</dbReference>
<accession>A0A2S5Y8S7</accession>
<dbReference type="OrthoDB" id="24041at2"/>
<evidence type="ECO:0000256" key="2">
    <source>
        <dbReference type="ARBA" id="ARBA00022741"/>
    </source>
</evidence>
<dbReference type="GO" id="GO:0005524">
    <property type="term" value="F:ATP binding"/>
    <property type="evidence" value="ECO:0007669"/>
    <property type="project" value="UniProtKB-UniRule"/>
</dbReference>
<comment type="caution">
    <text evidence="6">The sequence shown here is derived from an EMBL/GenBank/DDBJ whole genome shotgun (WGS) entry which is preliminary data.</text>
</comment>
<reference evidence="6 7" key="1">
    <citation type="submission" date="2018-02" db="EMBL/GenBank/DDBJ databases">
        <title>Bacteriophage NCPPB3778 and a type I-E CRISPR drive the evolution of the US Biological Select Agent, Rathayibacter toxicus.</title>
        <authorList>
            <person name="Davis E.W.II."/>
            <person name="Tabima J.F."/>
            <person name="Weisberg A.J."/>
            <person name="Lopes L.D."/>
            <person name="Wiseman M.S."/>
            <person name="Wiseman M.S."/>
            <person name="Pupko T."/>
            <person name="Belcher M.S."/>
            <person name="Sechler A.J."/>
            <person name="Tancos M.A."/>
            <person name="Schroeder B.K."/>
            <person name="Murray T.D."/>
            <person name="Luster D.G."/>
            <person name="Schneider W.L."/>
            <person name="Rogers E."/>
            <person name="Andreote F.D."/>
            <person name="Grunwald N.J."/>
            <person name="Putnam M.L."/>
            <person name="Chang J.H."/>
        </authorList>
    </citation>
    <scope>NUCLEOTIDE SEQUENCE [LARGE SCALE GENOMIC DNA]</scope>
    <source>
        <strain evidence="6 7">FH99</strain>
    </source>
</reference>
<evidence type="ECO:0000259" key="5">
    <source>
        <dbReference type="PROSITE" id="PS50975"/>
    </source>
</evidence>
<dbReference type="SUPFAM" id="SSF56059">
    <property type="entry name" value="Glutathione synthetase ATP-binding domain-like"/>
    <property type="match status" value="1"/>
</dbReference>
<name>A0A2S5Y8S7_9MICO</name>
<dbReference type="AlphaFoldDB" id="A0A2S5Y8S7"/>
<dbReference type="EMBL" id="PSWU01000004">
    <property type="protein sequence ID" value="PPI16325.1"/>
    <property type="molecule type" value="Genomic_DNA"/>
</dbReference>
<proteinExistence type="predicted"/>
<keyword evidence="1" id="KW-0436">Ligase</keyword>
<keyword evidence="2 4" id="KW-0547">Nucleotide-binding</keyword>
<dbReference type="GO" id="GO:0016874">
    <property type="term" value="F:ligase activity"/>
    <property type="evidence" value="ECO:0007669"/>
    <property type="project" value="UniProtKB-KW"/>
</dbReference>